<comment type="caution">
    <text evidence="2">The sequence shown here is derived from an EMBL/GenBank/DDBJ whole genome shotgun (WGS) entry which is preliminary data.</text>
</comment>
<name>A0ABD3ACF6_9GENT</name>
<dbReference type="Proteomes" id="UP001630127">
    <property type="component" value="Unassembled WGS sequence"/>
</dbReference>
<proteinExistence type="predicted"/>
<reference evidence="2 3" key="1">
    <citation type="submission" date="2024-11" db="EMBL/GenBank/DDBJ databases">
        <title>A near-complete genome assembly of Cinchona calisaya.</title>
        <authorList>
            <person name="Lian D.C."/>
            <person name="Zhao X.W."/>
            <person name="Wei L."/>
        </authorList>
    </citation>
    <scope>NUCLEOTIDE SEQUENCE [LARGE SCALE GENOMIC DNA]</scope>
    <source>
        <tissue evidence="2">Nenye</tissue>
    </source>
</reference>
<gene>
    <name evidence="2" type="ORF">ACH5RR_012806</name>
</gene>
<evidence type="ECO:0000313" key="3">
    <source>
        <dbReference type="Proteomes" id="UP001630127"/>
    </source>
</evidence>
<accession>A0ABD3ACF6</accession>
<dbReference type="AlphaFoldDB" id="A0ABD3ACF6"/>
<feature type="region of interest" description="Disordered" evidence="1">
    <location>
        <begin position="87"/>
        <end position="110"/>
    </location>
</feature>
<protein>
    <submittedName>
        <fullName evidence="2">Uncharacterized protein</fullName>
    </submittedName>
</protein>
<feature type="compositionally biased region" description="Polar residues" evidence="1">
    <location>
        <begin position="90"/>
        <end position="100"/>
    </location>
</feature>
<sequence>MASKNVSSLVGHLYLSSSIIRSDDASLVGPWTCSKFKVAATIVDRICDDQTRTQTVIILGARKDESSESKKLTSISEDFVSNEISHEKSQYVSDADSITGSPSKSPEKEQKKLDFALFEASRPMDDSMNLLATGVILMQ</sequence>
<evidence type="ECO:0000256" key="1">
    <source>
        <dbReference type="SAM" id="MobiDB-lite"/>
    </source>
</evidence>
<dbReference type="EMBL" id="JBJUIK010000005">
    <property type="protein sequence ID" value="KAL3528150.1"/>
    <property type="molecule type" value="Genomic_DNA"/>
</dbReference>
<evidence type="ECO:0000313" key="2">
    <source>
        <dbReference type="EMBL" id="KAL3528150.1"/>
    </source>
</evidence>
<organism evidence="2 3">
    <name type="scientific">Cinchona calisaya</name>
    <dbReference type="NCBI Taxonomy" id="153742"/>
    <lineage>
        <taxon>Eukaryota</taxon>
        <taxon>Viridiplantae</taxon>
        <taxon>Streptophyta</taxon>
        <taxon>Embryophyta</taxon>
        <taxon>Tracheophyta</taxon>
        <taxon>Spermatophyta</taxon>
        <taxon>Magnoliopsida</taxon>
        <taxon>eudicotyledons</taxon>
        <taxon>Gunneridae</taxon>
        <taxon>Pentapetalae</taxon>
        <taxon>asterids</taxon>
        <taxon>lamiids</taxon>
        <taxon>Gentianales</taxon>
        <taxon>Rubiaceae</taxon>
        <taxon>Cinchonoideae</taxon>
        <taxon>Cinchoneae</taxon>
        <taxon>Cinchona</taxon>
    </lineage>
</organism>
<keyword evidence="3" id="KW-1185">Reference proteome</keyword>